<organism evidence="3 4">
    <name type="scientific">Vibrio penaeicida</name>
    <dbReference type="NCBI Taxonomy" id="104609"/>
    <lineage>
        <taxon>Bacteria</taxon>
        <taxon>Pseudomonadati</taxon>
        <taxon>Pseudomonadota</taxon>
        <taxon>Gammaproteobacteria</taxon>
        <taxon>Vibrionales</taxon>
        <taxon>Vibrionaceae</taxon>
        <taxon>Vibrio</taxon>
    </lineage>
</organism>
<sequence length="468" mass="52087">MIKTFRIVAVGLLAISGSAIVSNAAAETEPEVPVSDEYFQSVLVSKDFTFEDGYMIESADFTGDGYPDIVTFGLGAYSKVLIDDNVYSYPLKSKIYLFENPGIEIDQGDQSWKHRVIADLDTPVALNKVDIDGDGDIDILMSNEYGKDVNEPLNGGGAYFWLENPGMKGIEQDKPWVKHLIGNHTAMHRIVVGKFTQDTTPQIIAMPVTGKQHNVHAAIPLAIHTVPTNPKQVEPWDKTIIMDSYFHVIHDAWVGKNDALSDFDVLLVGSQEGINWLYFGRDEKWHIEPVSKGETDLSPYINPVTNEPKTVNWFTGANTPAPGKVNGQPHKFIAAIEPFHGTKLATYVNKDGAWQRNVIGQFGEVDSQGFGTGHYMLTHDFDQDGTDEFIGVFLRPPAGLIYGKVSDLESNSFDVVRVFEKSTARATLADFNQDGKKDIATIGYKVRFYYEEDEPQLYIHLNIIDSNK</sequence>
<name>A0AAV5NTY8_9VIBR</name>
<proteinExistence type="predicted"/>
<feature type="signal peptide" evidence="1">
    <location>
        <begin position="1"/>
        <end position="24"/>
    </location>
</feature>
<dbReference type="Proteomes" id="UP001156690">
    <property type="component" value="Unassembled WGS sequence"/>
</dbReference>
<dbReference type="AlphaFoldDB" id="A0AAV5NTY8"/>
<keyword evidence="4" id="KW-1185">Reference proteome</keyword>
<evidence type="ECO:0000259" key="2">
    <source>
        <dbReference type="Pfam" id="PF22301"/>
    </source>
</evidence>
<evidence type="ECO:0000313" key="4">
    <source>
        <dbReference type="Proteomes" id="UP001156690"/>
    </source>
</evidence>
<keyword evidence="1" id="KW-0732">Signal</keyword>
<dbReference type="InterPro" id="IPR054583">
    <property type="entry name" value="Beta-prop_AUDH"/>
</dbReference>
<dbReference type="Gene3D" id="2.130.10.130">
    <property type="entry name" value="Integrin alpha, N-terminal"/>
    <property type="match status" value="1"/>
</dbReference>
<feature type="chain" id="PRO_5043663575" description="Aldos-2-ulose dehydratase beta-propeller domain-containing protein" evidence="1">
    <location>
        <begin position="25"/>
        <end position="468"/>
    </location>
</feature>
<accession>A0AAV5NTY8</accession>
<dbReference type="Pfam" id="PF22301">
    <property type="entry name" value="AUDH_beta_propeller"/>
    <property type="match status" value="1"/>
</dbReference>
<dbReference type="InterPro" id="IPR028994">
    <property type="entry name" value="Integrin_alpha_N"/>
</dbReference>
<protein>
    <recommendedName>
        <fullName evidence="2">Aldos-2-ulose dehydratase beta-propeller domain-containing protein</fullName>
    </recommendedName>
</protein>
<dbReference type="EMBL" id="BSNX01000041">
    <property type="protein sequence ID" value="GLQ74019.1"/>
    <property type="molecule type" value="Genomic_DNA"/>
</dbReference>
<dbReference type="SUPFAM" id="SSF69318">
    <property type="entry name" value="Integrin alpha N-terminal domain"/>
    <property type="match status" value="1"/>
</dbReference>
<comment type="caution">
    <text evidence="3">The sequence shown here is derived from an EMBL/GenBank/DDBJ whole genome shotgun (WGS) entry which is preliminary data.</text>
</comment>
<reference evidence="4" key="1">
    <citation type="journal article" date="2019" name="Int. J. Syst. Evol. Microbiol.">
        <title>The Global Catalogue of Microorganisms (GCM) 10K type strain sequencing project: providing services to taxonomists for standard genome sequencing and annotation.</title>
        <authorList>
            <consortium name="The Broad Institute Genomics Platform"/>
            <consortium name="The Broad Institute Genome Sequencing Center for Infectious Disease"/>
            <person name="Wu L."/>
            <person name="Ma J."/>
        </authorList>
    </citation>
    <scope>NUCLEOTIDE SEQUENCE [LARGE SCALE GENOMIC DNA]</scope>
    <source>
        <strain evidence="4">NBRC 15640</strain>
    </source>
</reference>
<feature type="domain" description="Aldos-2-ulose dehydratase beta-propeller" evidence="2">
    <location>
        <begin position="156"/>
        <end position="349"/>
    </location>
</feature>
<evidence type="ECO:0000256" key="1">
    <source>
        <dbReference type="SAM" id="SignalP"/>
    </source>
</evidence>
<gene>
    <name evidence="3" type="ORF">GCM10007932_33790</name>
</gene>
<evidence type="ECO:0000313" key="3">
    <source>
        <dbReference type="EMBL" id="GLQ74019.1"/>
    </source>
</evidence>
<dbReference type="RefSeq" id="WP_126609203.1">
    <property type="nucleotide sequence ID" value="NZ_AP025145.1"/>
</dbReference>